<comment type="caution">
    <text evidence="2">The sequence shown here is derived from an EMBL/GenBank/DDBJ whole genome shotgun (WGS) entry which is preliminary data.</text>
</comment>
<dbReference type="PROSITE" id="PS51257">
    <property type="entry name" value="PROKAR_LIPOPROTEIN"/>
    <property type="match status" value="1"/>
</dbReference>
<keyword evidence="1" id="KW-0732">Signal</keyword>
<feature type="chain" id="PRO_5015592351" description="Lipoprotein" evidence="1">
    <location>
        <begin position="22"/>
        <end position="216"/>
    </location>
</feature>
<protein>
    <recommendedName>
        <fullName evidence="4">Lipoprotein</fullName>
    </recommendedName>
</protein>
<accession>A0A2T5V1C0</accession>
<proteinExistence type="predicted"/>
<gene>
    <name evidence="2" type="ORF">C8N35_1109</name>
</gene>
<evidence type="ECO:0000313" key="2">
    <source>
        <dbReference type="EMBL" id="PTW57530.1"/>
    </source>
</evidence>
<evidence type="ECO:0000256" key="1">
    <source>
        <dbReference type="SAM" id="SignalP"/>
    </source>
</evidence>
<feature type="signal peptide" evidence="1">
    <location>
        <begin position="1"/>
        <end position="21"/>
    </location>
</feature>
<evidence type="ECO:0008006" key="4">
    <source>
        <dbReference type="Google" id="ProtNLM"/>
    </source>
</evidence>
<dbReference type="EMBL" id="QAYG01000010">
    <property type="protein sequence ID" value="PTW57530.1"/>
    <property type="molecule type" value="Genomic_DNA"/>
</dbReference>
<keyword evidence="3" id="KW-1185">Reference proteome</keyword>
<reference evidence="2 3" key="1">
    <citation type="submission" date="2018-04" db="EMBL/GenBank/DDBJ databases">
        <title>Genomic Encyclopedia of Archaeal and Bacterial Type Strains, Phase II (KMG-II): from individual species to whole genera.</title>
        <authorList>
            <person name="Goeker M."/>
        </authorList>
    </citation>
    <scope>NUCLEOTIDE SEQUENCE [LARGE SCALE GENOMIC DNA]</scope>
    <source>
        <strain evidence="2 3">DSM 23382</strain>
    </source>
</reference>
<organism evidence="2 3">
    <name type="scientific">Breoghania corrubedonensis</name>
    <dbReference type="NCBI Taxonomy" id="665038"/>
    <lineage>
        <taxon>Bacteria</taxon>
        <taxon>Pseudomonadati</taxon>
        <taxon>Pseudomonadota</taxon>
        <taxon>Alphaproteobacteria</taxon>
        <taxon>Hyphomicrobiales</taxon>
        <taxon>Stappiaceae</taxon>
        <taxon>Breoghania</taxon>
    </lineage>
</organism>
<name>A0A2T5V1C0_9HYPH</name>
<dbReference type="AlphaFoldDB" id="A0A2T5V1C0"/>
<sequence>MRVLVLLVVSLVLGSCGSTSVTEFADSGNAYRLKPGNTYLVSFFAGQGGKMSNSKQIFRHVFCPVSPEGDFGSCAKDEYEFNMVPTTKISFEHTLPVAGVNGVRMTFTTSPMEGTGRYALTTKLPLVKTQYSTIVRIKTFTWVAEFAPDTVIVLPPDGQGEVWTERARESLAAVMGDKVKGLRFVAARKVSTNCTDAKNIFGMKTEKYFDCKLVGE</sequence>
<evidence type="ECO:0000313" key="3">
    <source>
        <dbReference type="Proteomes" id="UP000244081"/>
    </source>
</evidence>
<dbReference type="Proteomes" id="UP000244081">
    <property type="component" value="Unassembled WGS sequence"/>
</dbReference>
<dbReference type="RefSeq" id="WP_107991419.1">
    <property type="nucleotide sequence ID" value="NZ_QAYG01000010.1"/>
</dbReference>